<sequence>MNTEILDHEEAHLMGKGATDPIEPSGSALAALLLLAGNGPAAGPPPRQTQPPRGAATRAAAERGGKSPPLRRRALPAHPLTAHSGPSNCSF</sequence>
<organism evidence="2 3">
    <name type="scientific">Hydrogenophaga palleronii</name>
    <dbReference type="NCBI Taxonomy" id="65655"/>
    <lineage>
        <taxon>Bacteria</taxon>
        <taxon>Pseudomonadati</taxon>
        <taxon>Pseudomonadota</taxon>
        <taxon>Betaproteobacteria</taxon>
        <taxon>Burkholderiales</taxon>
        <taxon>Comamonadaceae</taxon>
        <taxon>Hydrogenophaga</taxon>
    </lineage>
</organism>
<gene>
    <name evidence="2" type="ORF">J2W49_001582</name>
</gene>
<dbReference type="EMBL" id="JAVDWU010000003">
    <property type="protein sequence ID" value="MDR7149627.1"/>
    <property type="molecule type" value="Genomic_DNA"/>
</dbReference>
<feature type="compositionally biased region" description="Low complexity" evidence="1">
    <location>
        <begin position="50"/>
        <end position="59"/>
    </location>
</feature>
<feature type="compositionally biased region" description="Basic and acidic residues" evidence="1">
    <location>
        <begin position="1"/>
        <end position="13"/>
    </location>
</feature>
<name>A0ABU1WL26_9BURK</name>
<protein>
    <submittedName>
        <fullName evidence="2">Uncharacterized protein</fullName>
    </submittedName>
</protein>
<feature type="region of interest" description="Disordered" evidence="1">
    <location>
        <begin position="1"/>
        <end position="24"/>
    </location>
</feature>
<keyword evidence="3" id="KW-1185">Reference proteome</keyword>
<evidence type="ECO:0000256" key="1">
    <source>
        <dbReference type="SAM" id="MobiDB-lite"/>
    </source>
</evidence>
<proteinExistence type="predicted"/>
<feature type="region of interest" description="Disordered" evidence="1">
    <location>
        <begin position="37"/>
        <end position="91"/>
    </location>
</feature>
<evidence type="ECO:0000313" key="2">
    <source>
        <dbReference type="EMBL" id="MDR7149627.1"/>
    </source>
</evidence>
<accession>A0ABU1WL26</accession>
<comment type="caution">
    <text evidence="2">The sequence shown here is derived from an EMBL/GenBank/DDBJ whole genome shotgun (WGS) entry which is preliminary data.</text>
</comment>
<dbReference type="Proteomes" id="UP001265700">
    <property type="component" value="Unassembled WGS sequence"/>
</dbReference>
<reference evidence="2 3" key="1">
    <citation type="submission" date="2023-07" db="EMBL/GenBank/DDBJ databases">
        <title>Sorghum-associated microbial communities from plants grown in Nebraska, USA.</title>
        <authorList>
            <person name="Schachtman D."/>
        </authorList>
    </citation>
    <scope>NUCLEOTIDE SEQUENCE [LARGE SCALE GENOMIC DNA]</scope>
    <source>
        <strain evidence="2 3">4249</strain>
    </source>
</reference>
<evidence type="ECO:0000313" key="3">
    <source>
        <dbReference type="Proteomes" id="UP001265700"/>
    </source>
</evidence>